<reference evidence="5" key="2">
    <citation type="submission" date="2015-03" db="EMBL/GenBank/DDBJ databases">
        <title>Genome sequence of Azospirillum thiophilum strain DSM 21654T.</title>
        <authorList>
            <person name="Kwak Y."/>
            <person name="Shin J.-H."/>
        </authorList>
    </citation>
    <scope>NUCLEOTIDE SEQUENCE [LARGE SCALE GENOMIC DNA]</scope>
    <source>
        <strain evidence="5">DSM 15199</strain>
    </source>
</reference>
<dbReference type="InterPro" id="IPR050090">
    <property type="entry name" value="Tyrosine_recombinase_XerCD"/>
</dbReference>
<dbReference type="RefSeq" id="WP_046974490.1">
    <property type="nucleotide sequence ID" value="NZ_CAWQPG010000325.1"/>
</dbReference>
<dbReference type="CDD" id="cd00796">
    <property type="entry name" value="INT_Rci_Hp1_C"/>
    <property type="match status" value="1"/>
</dbReference>
<reference evidence="4 5" key="1">
    <citation type="journal article" date="2015" name="J. Biotechnol.">
        <title>Complete genome sequence of Photorhabdus temperata subsp. thracensis 39-8(T), an entomopathogenic bacterium for the improved commercial bioinsecticide.</title>
        <authorList>
            <person name="Kwak Y."/>
            <person name="Shin J.H."/>
        </authorList>
    </citation>
    <scope>NUCLEOTIDE SEQUENCE [LARGE SCALE GENOMIC DNA]</scope>
    <source>
        <strain evidence="4 5">DSM 15199</strain>
    </source>
</reference>
<keyword evidence="1" id="KW-0229">DNA integration</keyword>
<dbReference type="PANTHER" id="PTHR30349:SF93">
    <property type="entry name" value="FELS-2 PROPHAGE PROTEIN"/>
    <property type="match status" value="1"/>
</dbReference>
<dbReference type="PANTHER" id="PTHR30349">
    <property type="entry name" value="PHAGE INTEGRASE-RELATED"/>
    <property type="match status" value="1"/>
</dbReference>
<dbReference type="GO" id="GO:0006310">
    <property type="term" value="P:DNA recombination"/>
    <property type="evidence" value="ECO:0007669"/>
    <property type="project" value="UniProtKB-KW"/>
</dbReference>
<dbReference type="STRING" id="230089.VY86_07495"/>
<name>A0A0F7LN37_9GAMM</name>
<organism evidence="4 5">
    <name type="scientific">Photorhabdus thracensis</name>
    <dbReference type="NCBI Taxonomy" id="230089"/>
    <lineage>
        <taxon>Bacteria</taxon>
        <taxon>Pseudomonadati</taxon>
        <taxon>Pseudomonadota</taxon>
        <taxon>Gammaproteobacteria</taxon>
        <taxon>Enterobacterales</taxon>
        <taxon>Morganellaceae</taxon>
        <taxon>Photorhabdus</taxon>
    </lineage>
</organism>
<dbReference type="GO" id="GO:0015074">
    <property type="term" value="P:DNA integration"/>
    <property type="evidence" value="ECO:0007669"/>
    <property type="project" value="UniProtKB-KW"/>
</dbReference>
<dbReference type="PATRIC" id="fig|230089.6.peg.1651"/>
<evidence type="ECO:0000259" key="3">
    <source>
        <dbReference type="PROSITE" id="PS51898"/>
    </source>
</evidence>
<dbReference type="PROSITE" id="PS51898">
    <property type="entry name" value="TYR_RECOMBINASE"/>
    <property type="match status" value="1"/>
</dbReference>
<dbReference type="KEGG" id="ptt:VY86_07495"/>
<dbReference type="AlphaFoldDB" id="A0A0F7LN37"/>
<sequence>MNPLLPYKKLNDGRYEVDVRPYGSTGTRLRRKFNRKSEAVAFERYTLTQASNSEPSTTNDKTQLSDFINIWWLYYGQNTDNGAIEKRHLTKTMRQLNNPTIGHLTKRVIMEHRGKRLADGISAKTVNRDMYRLSGMFSTLIKIEEFTGTNPLQGLEPLSEKNVAMTYLTTPEIELLLNSLNKEEKKLALLCLSTGARWGEAESLAAQQVLKGRVIFLNTKNGDQRIVPISDKLEKEIRGKKKMGKMFNVDYINFCKILHVVKPDLPKGQATHVLRHTFASHFMMNGGNIIALQQILGHASIIQTMVYAHLAPDYLQHAITLNPLKGGIEVE</sequence>
<dbReference type="InterPro" id="IPR002104">
    <property type="entry name" value="Integrase_catalytic"/>
</dbReference>
<evidence type="ECO:0000313" key="5">
    <source>
        <dbReference type="Proteomes" id="UP000034866"/>
    </source>
</evidence>
<evidence type="ECO:0000256" key="1">
    <source>
        <dbReference type="ARBA" id="ARBA00022908"/>
    </source>
</evidence>
<gene>
    <name evidence="4" type="ORF">VY86_07495</name>
</gene>
<keyword evidence="5" id="KW-1185">Reference proteome</keyword>
<proteinExistence type="predicted"/>
<dbReference type="Gene3D" id="1.10.443.10">
    <property type="entry name" value="Intergrase catalytic core"/>
    <property type="match status" value="1"/>
</dbReference>
<dbReference type="Proteomes" id="UP000034866">
    <property type="component" value="Chromosome"/>
</dbReference>
<dbReference type="Pfam" id="PF00589">
    <property type="entry name" value="Phage_integrase"/>
    <property type="match status" value="2"/>
</dbReference>
<dbReference type="EMBL" id="CP011104">
    <property type="protein sequence ID" value="AKH63202.1"/>
    <property type="molecule type" value="Genomic_DNA"/>
</dbReference>
<evidence type="ECO:0000313" key="4">
    <source>
        <dbReference type="EMBL" id="AKH63202.1"/>
    </source>
</evidence>
<dbReference type="InterPro" id="IPR013762">
    <property type="entry name" value="Integrase-like_cat_sf"/>
</dbReference>
<dbReference type="SUPFAM" id="SSF56349">
    <property type="entry name" value="DNA breaking-rejoining enzymes"/>
    <property type="match status" value="1"/>
</dbReference>
<accession>A0A0F7LN37</accession>
<evidence type="ECO:0000256" key="2">
    <source>
        <dbReference type="ARBA" id="ARBA00023172"/>
    </source>
</evidence>
<dbReference type="InterPro" id="IPR011010">
    <property type="entry name" value="DNA_brk_join_enz"/>
</dbReference>
<dbReference type="InterPro" id="IPR057084">
    <property type="entry name" value="Int_N"/>
</dbReference>
<protein>
    <submittedName>
        <fullName evidence="4">Integrase</fullName>
    </submittedName>
</protein>
<dbReference type="GO" id="GO:0003677">
    <property type="term" value="F:DNA binding"/>
    <property type="evidence" value="ECO:0007669"/>
    <property type="project" value="InterPro"/>
</dbReference>
<dbReference type="Pfam" id="PF24624">
    <property type="entry name" value="Int_N"/>
    <property type="match status" value="1"/>
</dbReference>
<keyword evidence="2" id="KW-0233">DNA recombination</keyword>
<feature type="domain" description="Tyr recombinase" evidence="3">
    <location>
        <begin position="163"/>
        <end position="320"/>
    </location>
</feature>